<protein>
    <recommendedName>
        <fullName evidence="4">CAP-Gly domain-containing protein</fullName>
    </recommendedName>
</protein>
<proteinExistence type="predicted"/>
<evidence type="ECO:0000313" key="2">
    <source>
        <dbReference type="EMBL" id="ETO07678.1"/>
    </source>
</evidence>
<comment type="caution">
    <text evidence="2">The sequence shown here is derived from an EMBL/GenBank/DDBJ whole genome shotgun (WGS) entry which is preliminary data.</text>
</comment>
<dbReference type="EMBL" id="ASPP01025867">
    <property type="protein sequence ID" value="ETO07678.1"/>
    <property type="molecule type" value="Genomic_DNA"/>
</dbReference>
<feature type="compositionally biased region" description="Acidic residues" evidence="1">
    <location>
        <begin position="82"/>
        <end position="101"/>
    </location>
</feature>
<dbReference type="InterPro" id="IPR036859">
    <property type="entry name" value="CAP-Gly_dom_sf"/>
</dbReference>
<name>X6M0G4_RETFI</name>
<accession>X6M0G4</accession>
<organism evidence="2 3">
    <name type="scientific">Reticulomyxa filosa</name>
    <dbReference type="NCBI Taxonomy" id="46433"/>
    <lineage>
        <taxon>Eukaryota</taxon>
        <taxon>Sar</taxon>
        <taxon>Rhizaria</taxon>
        <taxon>Retaria</taxon>
        <taxon>Foraminifera</taxon>
        <taxon>Monothalamids</taxon>
        <taxon>Reticulomyxidae</taxon>
        <taxon>Reticulomyxa</taxon>
    </lineage>
</organism>
<evidence type="ECO:0008006" key="4">
    <source>
        <dbReference type="Google" id="ProtNLM"/>
    </source>
</evidence>
<reference evidence="2 3" key="1">
    <citation type="journal article" date="2013" name="Curr. Biol.">
        <title>The Genome of the Foraminiferan Reticulomyxa filosa.</title>
        <authorList>
            <person name="Glockner G."/>
            <person name="Hulsmann N."/>
            <person name="Schleicher M."/>
            <person name="Noegel A.A."/>
            <person name="Eichinger L."/>
            <person name="Gallinger C."/>
            <person name="Pawlowski J."/>
            <person name="Sierra R."/>
            <person name="Euteneuer U."/>
            <person name="Pillet L."/>
            <person name="Moustafa A."/>
            <person name="Platzer M."/>
            <person name="Groth M."/>
            <person name="Szafranski K."/>
            <person name="Schliwa M."/>
        </authorList>
    </citation>
    <scope>NUCLEOTIDE SEQUENCE [LARGE SCALE GENOMIC DNA]</scope>
</reference>
<dbReference type="AlphaFoldDB" id="X6M0G4"/>
<dbReference type="SUPFAM" id="SSF74924">
    <property type="entry name" value="Cap-Gly domain"/>
    <property type="match status" value="1"/>
</dbReference>
<sequence>MGWRTDFSRGEKRDPNSIIDGSIIMVEEILQVHDNIKKESTFVLTYLLNTREKQHEEDTWLANRSNDEISLSAIAFLISSEEQEGEEEAEMNKDEDENEDDKAEHGRVKSKVMNCVDVDVGDRAVSCAILQCDFPMEKIIGIELDSRHPNATDGTVRGKIYFKVSFNLFILFLMLESKLRATMITISMAKTRQQHLRKRHNRKTQFKIRDYVKLFRGKVKVSKYIGETDLIELELDT</sequence>
<dbReference type="OrthoDB" id="2130750at2759"/>
<evidence type="ECO:0000313" key="3">
    <source>
        <dbReference type="Proteomes" id="UP000023152"/>
    </source>
</evidence>
<dbReference type="Proteomes" id="UP000023152">
    <property type="component" value="Unassembled WGS sequence"/>
</dbReference>
<gene>
    <name evidence="2" type="ORF">RFI_29712</name>
</gene>
<keyword evidence="3" id="KW-1185">Reference proteome</keyword>
<feature type="region of interest" description="Disordered" evidence="1">
    <location>
        <begin position="82"/>
        <end position="106"/>
    </location>
</feature>
<evidence type="ECO:0000256" key="1">
    <source>
        <dbReference type="SAM" id="MobiDB-lite"/>
    </source>
</evidence>